<dbReference type="EMBL" id="VOOS01000001">
    <property type="protein sequence ID" value="TXB67146.1"/>
    <property type="molecule type" value="Genomic_DNA"/>
</dbReference>
<dbReference type="Pfam" id="PF04389">
    <property type="entry name" value="Peptidase_M28"/>
    <property type="match status" value="1"/>
</dbReference>
<comment type="caution">
    <text evidence="4">The sequence shown here is derived from an EMBL/GenBank/DDBJ whole genome shotgun (WGS) entry which is preliminary data.</text>
</comment>
<dbReference type="Proteomes" id="UP000321721">
    <property type="component" value="Unassembled WGS sequence"/>
</dbReference>
<reference evidence="4 5" key="1">
    <citation type="submission" date="2019-08" db="EMBL/GenBank/DDBJ databases">
        <title>Genome of Vicingus serpentipes NCIMB 15042.</title>
        <authorList>
            <person name="Bowman J.P."/>
        </authorList>
    </citation>
    <scope>NUCLEOTIDE SEQUENCE [LARGE SCALE GENOMIC DNA]</scope>
    <source>
        <strain evidence="4 5">NCIMB 15042</strain>
    </source>
</reference>
<dbReference type="InterPro" id="IPR045175">
    <property type="entry name" value="M28_fam"/>
</dbReference>
<protein>
    <submittedName>
        <fullName evidence="4">M28 family peptidase</fullName>
    </submittedName>
</protein>
<dbReference type="PANTHER" id="PTHR12147">
    <property type="entry name" value="METALLOPEPTIDASE M28 FAMILY MEMBER"/>
    <property type="match status" value="1"/>
</dbReference>
<evidence type="ECO:0000313" key="5">
    <source>
        <dbReference type="Proteomes" id="UP000321721"/>
    </source>
</evidence>
<dbReference type="OrthoDB" id="1521787at2"/>
<organism evidence="4 5">
    <name type="scientific">Vicingus serpentipes</name>
    <dbReference type="NCBI Taxonomy" id="1926625"/>
    <lineage>
        <taxon>Bacteria</taxon>
        <taxon>Pseudomonadati</taxon>
        <taxon>Bacteroidota</taxon>
        <taxon>Flavobacteriia</taxon>
        <taxon>Flavobacteriales</taxon>
        <taxon>Vicingaceae</taxon>
        <taxon>Vicingus</taxon>
    </lineage>
</organism>
<feature type="domain" description="Secretion system C-terminal sorting" evidence="3">
    <location>
        <begin position="319"/>
        <end position="390"/>
    </location>
</feature>
<evidence type="ECO:0000259" key="2">
    <source>
        <dbReference type="Pfam" id="PF04389"/>
    </source>
</evidence>
<dbReference type="GO" id="GO:0006508">
    <property type="term" value="P:proteolysis"/>
    <property type="evidence" value="ECO:0007669"/>
    <property type="project" value="InterPro"/>
</dbReference>
<keyword evidence="5" id="KW-1185">Reference proteome</keyword>
<name>A0A5C6RX50_9FLAO</name>
<gene>
    <name evidence="4" type="ORF">FRY74_02880</name>
</gene>
<dbReference type="AlphaFoldDB" id="A0A5C6RX50"/>
<evidence type="ECO:0000256" key="1">
    <source>
        <dbReference type="ARBA" id="ARBA00022729"/>
    </source>
</evidence>
<dbReference type="InterPro" id="IPR026444">
    <property type="entry name" value="Secre_tail"/>
</dbReference>
<dbReference type="Pfam" id="PF18962">
    <property type="entry name" value="Por_Secre_tail"/>
    <property type="match status" value="1"/>
</dbReference>
<feature type="domain" description="Peptidase M28" evidence="2">
    <location>
        <begin position="99"/>
        <end position="283"/>
    </location>
</feature>
<keyword evidence="1" id="KW-0732">Signal</keyword>
<dbReference type="Gene3D" id="3.40.630.10">
    <property type="entry name" value="Zn peptidases"/>
    <property type="match status" value="1"/>
</dbReference>
<dbReference type="InterPro" id="IPR007484">
    <property type="entry name" value="Peptidase_M28"/>
</dbReference>
<dbReference type="GO" id="GO:0008235">
    <property type="term" value="F:metalloexopeptidase activity"/>
    <property type="evidence" value="ECO:0007669"/>
    <property type="project" value="InterPro"/>
</dbReference>
<sequence length="392" mass="43714">MYSLITIMKSYLIILTVFCISIIKTNAQSYNTFYGGIVTNCSYDSIEQHLIDFENLGIKEPGTAALNNTLDWLISHYQSYGYTDIIIDTFTYNGNEVYNLIITKTGTHYPNTYFVLDGHYDTKTGTGTNDNGSGTSIILETARLMKNVDTKFSVKFIHFSMEEVGLVGSTHYVNNIAFPNGMDIKLLFNIDEVGGVNGMVNNTIVCERDQANPTAANDASWAYTDTLATCVELYSNLFTTISYAYASDYMPFQAKDYVITGLFEDHYSPYAHTLGDSLGNMDIPYVFEIAKGTIGASLYFAEAYETTGIEELNENNFSIYPNPAKDILTIKAENNQFPTTVKLINAIGEIVISETITSNIKLIDVKNLPAGIYYLAIEDKINTQYKKIIISN</sequence>
<dbReference type="PANTHER" id="PTHR12147:SF26">
    <property type="entry name" value="PEPTIDASE M28 DOMAIN-CONTAINING PROTEIN"/>
    <property type="match status" value="1"/>
</dbReference>
<dbReference type="SUPFAM" id="SSF53187">
    <property type="entry name" value="Zn-dependent exopeptidases"/>
    <property type="match status" value="1"/>
</dbReference>
<proteinExistence type="predicted"/>
<accession>A0A5C6RX50</accession>
<evidence type="ECO:0000313" key="4">
    <source>
        <dbReference type="EMBL" id="TXB67146.1"/>
    </source>
</evidence>
<evidence type="ECO:0000259" key="3">
    <source>
        <dbReference type="Pfam" id="PF18962"/>
    </source>
</evidence>
<dbReference type="NCBIfam" id="TIGR04183">
    <property type="entry name" value="Por_Secre_tail"/>
    <property type="match status" value="1"/>
</dbReference>